<dbReference type="AlphaFoldDB" id="A0A6J0TFJ9"/>
<dbReference type="CTD" id="128486"/>
<evidence type="ECO:0000256" key="7">
    <source>
        <dbReference type="ARBA" id="ARBA00023136"/>
    </source>
</evidence>
<sequence>MESVDRCAHCLLPYLVNRAVRRLMPWSLFALMLGGSFVKELAPLPESYMSNKRNILNVYFVKFAWAWTLFLLLPFIGITHYLVTRNPIVVAQRLSSLLAGTAIWYACTGVFLHIEDLTGSCYRSSDLDHLLKEHPSKQQCQQAHGFWHGFDISGHCFLLSYCILMITEEITVMHSVKTSQDPRLQRIVSILFLALSCLLLIWVWMFFTTAVYFHDISQKVFGTLVGLLAWCGTYRFWYLKPFSPGLPPRRTSLSGHKSNRSL</sequence>
<evidence type="ECO:0000256" key="5">
    <source>
        <dbReference type="ARBA" id="ARBA00022989"/>
    </source>
</evidence>
<dbReference type="Pfam" id="PF10261">
    <property type="entry name" value="FIT"/>
    <property type="match status" value="2"/>
</dbReference>
<dbReference type="InterPro" id="IPR019388">
    <property type="entry name" value="FIT"/>
</dbReference>
<reference evidence="10" key="1">
    <citation type="submission" date="2025-08" db="UniProtKB">
        <authorList>
            <consortium name="RefSeq"/>
        </authorList>
    </citation>
    <scope>IDENTIFICATION</scope>
</reference>
<dbReference type="PANTHER" id="PTHR23129">
    <property type="entry name" value="ACYL-COENZYME A DIPHOSPHATASE FITM2"/>
    <property type="match status" value="1"/>
</dbReference>
<feature type="transmembrane region" description="Helical" evidence="8">
    <location>
        <begin position="187"/>
        <end position="213"/>
    </location>
</feature>
<dbReference type="GeneID" id="110076803"/>
<accession>A0A6J0TFJ9</accession>
<dbReference type="HAMAP" id="MF_03230">
    <property type="entry name" value="FITM2"/>
    <property type="match status" value="1"/>
</dbReference>
<dbReference type="KEGG" id="pvt:110076803"/>
<evidence type="ECO:0000256" key="1">
    <source>
        <dbReference type="ARBA" id="ARBA00004477"/>
    </source>
</evidence>
<keyword evidence="4" id="KW-0256">Endoplasmic reticulum</keyword>
<evidence type="ECO:0000313" key="10">
    <source>
        <dbReference type="RefSeq" id="XP_020644939.2"/>
    </source>
</evidence>
<dbReference type="InterPro" id="IPR046401">
    <property type="entry name" value="FITM1/2"/>
</dbReference>
<keyword evidence="9" id="KW-1185">Reference proteome</keyword>
<gene>
    <name evidence="10" type="primary">FITM2</name>
</gene>
<keyword evidence="6" id="KW-0443">Lipid metabolism</keyword>
<dbReference type="GO" id="GO:0019915">
    <property type="term" value="P:lipid storage"/>
    <property type="evidence" value="ECO:0007669"/>
    <property type="project" value="InterPro"/>
</dbReference>
<dbReference type="InParanoid" id="A0A6J0TFJ9"/>
<name>A0A6J0TFJ9_9SAUR</name>
<feature type="transmembrane region" description="Helical" evidence="8">
    <location>
        <begin position="63"/>
        <end position="82"/>
    </location>
</feature>
<organism evidence="9 10">
    <name type="scientific">Pogona vitticeps</name>
    <name type="common">central bearded dragon</name>
    <dbReference type="NCBI Taxonomy" id="103695"/>
    <lineage>
        <taxon>Eukaryota</taxon>
        <taxon>Metazoa</taxon>
        <taxon>Chordata</taxon>
        <taxon>Craniata</taxon>
        <taxon>Vertebrata</taxon>
        <taxon>Euteleostomi</taxon>
        <taxon>Lepidosauria</taxon>
        <taxon>Squamata</taxon>
        <taxon>Bifurcata</taxon>
        <taxon>Unidentata</taxon>
        <taxon>Episquamata</taxon>
        <taxon>Toxicofera</taxon>
        <taxon>Iguania</taxon>
        <taxon>Acrodonta</taxon>
        <taxon>Agamidae</taxon>
        <taxon>Amphibolurinae</taxon>
        <taxon>Pogona</taxon>
    </lineage>
</organism>
<feature type="transmembrane region" description="Helical" evidence="8">
    <location>
        <begin position="94"/>
        <end position="114"/>
    </location>
</feature>
<proteinExistence type="inferred from homology"/>
<dbReference type="RefSeq" id="XP_020644939.2">
    <property type="nucleotide sequence ID" value="XM_020789280.2"/>
</dbReference>
<feature type="transmembrane region" description="Helical" evidence="8">
    <location>
        <begin position="220"/>
        <end position="238"/>
    </location>
</feature>
<evidence type="ECO:0000256" key="2">
    <source>
        <dbReference type="ARBA" id="ARBA00022692"/>
    </source>
</evidence>
<evidence type="ECO:0000313" key="9">
    <source>
        <dbReference type="Proteomes" id="UP001652642"/>
    </source>
</evidence>
<dbReference type="GO" id="GO:0008654">
    <property type="term" value="P:phospholipid biosynthetic process"/>
    <property type="evidence" value="ECO:0007669"/>
    <property type="project" value="TreeGrafter"/>
</dbReference>
<keyword evidence="3" id="KW-0378">Hydrolase</keyword>
<evidence type="ECO:0000256" key="4">
    <source>
        <dbReference type="ARBA" id="ARBA00022824"/>
    </source>
</evidence>
<protein>
    <submittedName>
        <fullName evidence="10">Acyl-coenzyme A diphosphatase FITM2</fullName>
    </submittedName>
</protein>
<dbReference type="GO" id="GO:0005789">
    <property type="term" value="C:endoplasmic reticulum membrane"/>
    <property type="evidence" value="ECO:0007669"/>
    <property type="project" value="UniProtKB-SubCell"/>
</dbReference>
<keyword evidence="7 8" id="KW-0472">Membrane</keyword>
<dbReference type="OrthoDB" id="5579088at2759"/>
<dbReference type="GO" id="GO:0034389">
    <property type="term" value="P:lipid droplet organization"/>
    <property type="evidence" value="ECO:0007669"/>
    <property type="project" value="InterPro"/>
</dbReference>
<comment type="subcellular location">
    <subcellularLocation>
        <location evidence="1">Endoplasmic reticulum membrane</location>
        <topology evidence="1">Multi-pass membrane protein</topology>
    </subcellularLocation>
</comment>
<evidence type="ECO:0000256" key="3">
    <source>
        <dbReference type="ARBA" id="ARBA00022801"/>
    </source>
</evidence>
<evidence type="ECO:0000256" key="8">
    <source>
        <dbReference type="SAM" id="Phobius"/>
    </source>
</evidence>
<evidence type="ECO:0000256" key="6">
    <source>
        <dbReference type="ARBA" id="ARBA00023098"/>
    </source>
</evidence>
<dbReference type="GO" id="GO:0010945">
    <property type="term" value="F:coenzyme A diphosphatase activity"/>
    <property type="evidence" value="ECO:0007669"/>
    <property type="project" value="InterPro"/>
</dbReference>
<dbReference type="Proteomes" id="UP001652642">
    <property type="component" value="Chromosome 4"/>
</dbReference>
<dbReference type="PANTHER" id="PTHR23129:SF1">
    <property type="entry name" value="ACYL-COENZYME A DIPHOSPHATASE FITM2"/>
    <property type="match status" value="1"/>
</dbReference>
<keyword evidence="2 8" id="KW-0812">Transmembrane</keyword>
<keyword evidence="5 8" id="KW-1133">Transmembrane helix</keyword>